<dbReference type="Proteomes" id="UP000827724">
    <property type="component" value="Unassembled WGS sequence"/>
</dbReference>
<sequence length="79" mass="8837">MRRAPCQSRHLKRHSLCGAAKLGRNRRRQLSLEPAGYEPSPRIHVFATPDGDVDIDGRAERRDVAPVVNPERRDLAGLA</sequence>
<evidence type="ECO:0000313" key="1">
    <source>
        <dbReference type="EMBL" id="KAH6604207.1"/>
    </source>
</evidence>
<proteinExistence type="predicted"/>
<gene>
    <name evidence="1" type="ORF">Trco_007653</name>
</gene>
<accession>A0A9P8TTM1</accession>
<name>A0A9P8TTM1_9HYPO</name>
<keyword evidence="2" id="KW-1185">Reference proteome</keyword>
<protein>
    <submittedName>
        <fullName evidence="1">Uncharacterized protein</fullName>
    </submittedName>
</protein>
<reference evidence="1" key="1">
    <citation type="submission" date="2021-08" db="EMBL/GenBank/DDBJ databases">
        <title>Chromosome-Level Trichoderma cornu-damae using Hi-C Data.</title>
        <authorList>
            <person name="Kim C.S."/>
        </authorList>
    </citation>
    <scope>NUCLEOTIDE SEQUENCE</scope>
    <source>
        <strain evidence="1">KA19-0412C</strain>
    </source>
</reference>
<comment type="caution">
    <text evidence="1">The sequence shown here is derived from an EMBL/GenBank/DDBJ whole genome shotgun (WGS) entry which is preliminary data.</text>
</comment>
<dbReference type="EMBL" id="JAIWOZ010000006">
    <property type="protein sequence ID" value="KAH6604207.1"/>
    <property type="molecule type" value="Genomic_DNA"/>
</dbReference>
<evidence type="ECO:0000313" key="2">
    <source>
        <dbReference type="Proteomes" id="UP000827724"/>
    </source>
</evidence>
<organism evidence="1 2">
    <name type="scientific">Trichoderma cornu-damae</name>
    <dbReference type="NCBI Taxonomy" id="654480"/>
    <lineage>
        <taxon>Eukaryota</taxon>
        <taxon>Fungi</taxon>
        <taxon>Dikarya</taxon>
        <taxon>Ascomycota</taxon>
        <taxon>Pezizomycotina</taxon>
        <taxon>Sordariomycetes</taxon>
        <taxon>Hypocreomycetidae</taxon>
        <taxon>Hypocreales</taxon>
        <taxon>Hypocreaceae</taxon>
        <taxon>Trichoderma</taxon>
    </lineage>
</organism>
<dbReference type="AlphaFoldDB" id="A0A9P8TTM1"/>